<evidence type="ECO:0000259" key="1">
    <source>
        <dbReference type="PROSITE" id="PS50801"/>
    </source>
</evidence>
<dbReference type="RefSeq" id="WP_090226467.1">
    <property type="nucleotide sequence ID" value="NZ_FNNU01000002.1"/>
</dbReference>
<dbReference type="Pfam" id="PF13466">
    <property type="entry name" value="STAS_2"/>
    <property type="match status" value="1"/>
</dbReference>
<accession>A0A1H2WVH7</accession>
<sequence>MSDVSLASIREDAPGELALVGVIDYGSGPALREAGRELIAASSVNRLVIDCADVEKSSSVGISLLLSFMRDARQAGKSLVVRNLPCDMRQIAQVSEVLEVLPLEA</sequence>
<feature type="domain" description="STAS" evidence="1">
    <location>
        <begin position="17"/>
        <end position="105"/>
    </location>
</feature>
<reference evidence="3" key="1">
    <citation type="submission" date="2016-10" db="EMBL/GenBank/DDBJ databases">
        <authorList>
            <person name="Varghese N."/>
            <person name="Submissions S."/>
        </authorList>
    </citation>
    <scope>NUCLEOTIDE SEQUENCE [LARGE SCALE GENOMIC DNA]</scope>
    <source>
        <strain evidence="3">NRRL B-59562</strain>
    </source>
</reference>
<dbReference type="Gene3D" id="3.30.750.24">
    <property type="entry name" value="STAS domain"/>
    <property type="match status" value="1"/>
</dbReference>
<dbReference type="OrthoDB" id="7010146at2"/>
<dbReference type="InterPro" id="IPR036513">
    <property type="entry name" value="STAS_dom_sf"/>
</dbReference>
<organism evidence="2 3">
    <name type="scientific">Pseudomonas kuykendallii</name>
    <dbReference type="NCBI Taxonomy" id="1007099"/>
    <lineage>
        <taxon>Bacteria</taxon>
        <taxon>Pseudomonadati</taxon>
        <taxon>Pseudomonadota</taxon>
        <taxon>Gammaproteobacteria</taxon>
        <taxon>Pseudomonadales</taxon>
        <taxon>Pseudomonadaceae</taxon>
        <taxon>Pseudomonas</taxon>
    </lineage>
</organism>
<gene>
    <name evidence="2" type="ORF">SAMN05216287_1672</name>
</gene>
<dbReference type="STRING" id="1007099.SAMN05216287_1672"/>
<proteinExistence type="predicted"/>
<keyword evidence="3" id="KW-1185">Reference proteome</keyword>
<protein>
    <submittedName>
        <fullName evidence="2">Phospholipid transport system transporter-binding protein</fullName>
    </submittedName>
</protein>
<dbReference type="EMBL" id="FNNU01000002">
    <property type="protein sequence ID" value="SDW84244.1"/>
    <property type="molecule type" value="Genomic_DNA"/>
</dbReference>
<dbReference type="CDD" id="cd07043">
    <property type="entry name" value="STAS_anti-anti-sigma_factors"/>
    <property type="match status" value="1"/>
</dbReference>
<dbReference type="InterPro" id="IPR058548">
    <property type="entry name" value="MlaB-like_STAS"/>
</dbReference>
<dbReference type="SUPFAM" id="SSF52091">
    <property type="entry name" value="SpoIIaa-like"/>
    <property type="match status" value="1"/>
</dbReference>
<dbReference type="InterPro" id="IPR002645">
    <property type="entry name" value="STAS_dom"/>
</dbReference>
<evidence type="ECO:0000313" key="3">
    <source>
        <dbReference type="Proteomes" id="UP000243778"/>
    </source>
</evidence>
<dbReference type="PROSITE" id="PS50801">
    <property type="entry name" value="STAS"/>
    <property type="match status" value="1"/>
</dbReference>
<dbReference type="Proteomes" id="UP000243778">
    <property type="component" value="Unassembled WGS sequence"/>
</dbReference>
<name>A0A1H2WVH7_9PSED</name>
<evidence type="ECO:0000313" key="2">
    <source>
        <dbReference type="EMBL" id="SDW84244.1"/>
    </source>
</evidence>
<dbReference type="AlphaFoldDB" id="A0A1H2WVH7"/>